<organism evidence="1 2">
    <name type="scientific">Emticicia agri</name>
    <dbReference type="NCBI Taxonomy" id="2492393"/>
    <lineage>
        <taxon>Bacteria</taxon>
        <taxon>Pseudomonadati</taxon>
        <taxon>Bacteroidota</taxon>
        <taxon>Cytophagia</taxon>
        <taxon>Cytophagales</taxon>
        <taxon>Leadbetterellaceae</taxon>
        <taxon>Emticicia</taxon>
    </lineage>
</organism>
<dbReference type="RefSeq" id="WP_130022858.1">
    <property type="nucleotide sequence ID" value="NZ_SEWF01000033.1"/>
</dbReference>
<dbReference type="AlphaFoldDB" id="A0A4Q5LW50"/>
<sequence>MKIIEEIEPIIAKIESLHLNDLKVYEYWDQLIEILGRDEEETIRFFKEIRNENIISHLCGQFPEISGKLQSDRLIVTLEELDKRFPHLKIAPFIQGAIEWLSHDYPSKE</sequence>
<dbReference type="Proteomes" id="UP000293162">
    <property type="component" value="Unassembled WGS sequence"/>
</dbReference>
<dbReference type="EMBL" id="SEWF01000033">
    <property type="protein sequence ID" value="RYU93986.1"/>
    <property type="molecule type" value="Genomic_DNA"/>
</dbReference>
<accession>A0A4Q5LW50</accession>
<keyword evidence="2" id="KW-1185">Reference proteome</keyword>
<reference evidence="1 2" key="1">
    <citation type="submission" date="2019-02" db="EMBL/GenBank/DDBJ databases">
        <title>Bacterial novel species Emticicia sp. 17J42-9 isolated from soil.</title>
        <authorList>
            <person name="Jung H.-Y."/>
        </authorList>
    </citation>
    <scope>NUCLEOTIDE SEQUENCE [LARGE SCALE GENOMIC DNA]</scope>
    <source>
        <strain evidence="1 2">17J42-9</strain>
    </source>
</reference>
<evidence type="ECO:0000313" key="1">
    <source>
        <dbReference type="EMBL" id="RYU93986.1"/>
    </source>
</evidence>
<proteinExistence type="predicted"/>
<dbReference type="OrthoDB" id="2920256at2"/>
<name>A0A4Q5LW50_9BACT</name>
<evidence type="ECO:0000313" key="2">
    <source>
        <dbReference type="Proteomes" id="UP000293162"/>
    </source>
</evidence>
<protein>
    <submittedName>
        <fullName evidence="1">Uncharacterized protein</fullName>
    </submittedName>
</protein>
<gene>
    <name evidence="1" type="ORF">EWM59_19090</name>
</gene>
<comment type="caution">
    <text evidence="1">The sequence shown here is derived from an EMBL/GenBank/DDBJ whole genome shotgun (WGS) entry which is preliminary data.</text>
</comment>